<dbReference type="AlphaFoldDB" id="G7KTF9"/>
<feature type="transmembrane region" description="Helical" evidence="1">
    <location>
        <begin position="20"/>
        <end position="52"/>
    </location>
</feature>
<dbReference type="PaxDb" id="3880-AES80527"/>
<evidence type="ECO:0000313" key="4">
    <source>
        <dbReference type="Proteomes" id="UP000002051"/>
    </source>
</evidence>
<keyword evidence="1" id="KW-1133">Transmembrane helix</keyword>
<dbReference type="EnsemblPlants" id="AES80527">
    <property type="protein sequence ID" value="AES80527"/>
    <property type="gene ID" value="MTR_7g081590"/>
</dbReference>
<accession>G7KTF9</accession>
<evidence type="ECO:0000256" key="1">
    <source>
        <dbReference type="SAM" id="Phobius"/>
    </source>
</evidence>
<evidence type="ECO:0000313" key="3">
    <source>
        <dbReference type="EnsemblPlants" id="AES80527"/>
    </source>
</evidence>
<gene>
    <name evidence="2" type="ordered locus">MTR_7g081590</name>
</gene>
<sequence>MALDDPLIIEDKEHTLLLAFFWNFCFSSSALLLFMWIGKIIIVIAGCFVAFIESATTYEAAMVAIENVFAKG</sequence>
<evidence type="ECO:0000313" key="2">
    <source>
        <dbReference type="EMBL" id="AES80527.1"/>
    </source>
</evidence>
<dbReference type="Proteomes" id="UP000002051">
    <property type="component" value="Unassembled WGS sequence"/>
</dbReference>
<keyword evidence="1" id="KW-0472">Membrane</keyword>
<protein>
    <submittedName>
        <fullName evidence="2">Transmembrane protein, putative</fullName>
    </submittedName>
</protein>
<reference evidence="2 4" key="1">
    <citation type="journal article" date="2011" name="Nature">
        <title>The Medicago genome provides insight into the evolution of rhizobial symbioses.</title>
        <authorList>
            <person name="Young N.D."/>
            <person name="Debelle F."/>
            <person name="Oldroyd G.E."/>
            <person name="Geurts R."/>
            <person name="Cannon S.B."/>
            <person name="Udvardi M.K."/>
            <person name="Benedito V.A."/>
            <person name="Mayer K.F."/>
            <person name="Gouzy J."/>
            <person name="Schoof H."/>
            <person name="Van de Peer Y."/>
            <person name="Proost S."/>
            <person name="Cook D.R."/>
            <person name="Meyers B.C."/>
            <person name="Spannagl M."/>
            <person name="Cheung F."/>
            <person name="De Mita S."/>
            <person name="Krishnakumar V."/>
            <person name="Gundlach H."/>
            <person name="Zhou S."/>
            <person name="Mudge J."/>
            <person name="Bharti A.K."/>
            <person name="Murray J.D."/>
            <person name="Naoumkina M.A."/>
            <person name="Rosen B."/>
            <person name="Silverstein K.A."/>
            <person name="Tang H."/>
            <person name="Rombauts S."/>
            <person name="Zhao P.X."/>
            <person name="Zhou P."/>
            <person name="Barbe V."/>
            <person name="Bardou P."/>
            <person name="Bechner M."/>
            <person name="Bellec A."/>
            <person name="Berger A."/>
            <person name="Berges H."/>
            <person name="Bidwell S."/>
            <person name="Bisseling T."/>
            <person name="Choisne N."/>
            <person name="Couloux A."/>
            <person name="Denny R."/>
            <person name="Deshpande S."/>
            <person name="Dai X."/>
            <person name="Doyle J.J."/>
            <person name="Dudez A.M."/>
            <person name="Farmer A.D."/>
            <person name="Fouteau S."/>
            <person name="Franken C."/>
            <person name="Gibelin C."/>
            <person name="Gish J."/>
            <person name="Goldstein S."/>
            <person name="Gonzalez A.J."/>
            <person name="Green P.J."/>
            <person name="Hallab A."/>
            <person name="Hartog M."/>
            <person name="Hua A."/>
            <person name="Humphray S.J."/>
            <person name="Jeong D.H."/>
            <person name="Jing Y."/>
            <person name="Jocker A."/>
            <person name="Kenton S.M."/>
            <person name="Kim D.J."/>
            <person name="Klee K."/>
            <person name="Lai H."/>
            <person name="Lang C."/>
            <person name="Lin S."/>
            <person name="Macmil S.L."/>
            <person name="Magdelenat G."/>
            <person name="Matthews L."/>
            <person name="McCorrison J."/>
            <person name="Monaghan E.L."/>
            <person name="Mun J.H."/>
            <person name="Najar F.Z."/>
            <person name="Nicholson C."/>
            <person name="Noirot C."/>
            <person name="O'Bleness M."/>
            <person name="Paule C.R."/>
            <person name="Poulain J."/>
            <person name="Prion F."/>
            <person name="Qin B."/>
            <person name="Qu C."/>
            <person name="Retzel E.F."/>
            <person name="Riddle C."/>
            <person name="Sallet E."/>
            <person name="Samain S."/>
            <person name="Samson N."/>
            <person name="Sanders I."/>
            <person name="Saurat O."/>
            <person name="Scarpelli C."/>
            <person name="Schiex T."/>
            <person name="Segurens B."/>
            <person name="Severin A.J."/>
            <person name="Sherrier D.J."/>
            <person name="Shi R."/>
            <person name="Sims S."/>
            <person name="Singer S.R."/>
            <person name="Sinharoy S."/>
            <person name="Sterck L."/>
            <person name="Viollet A."/>
            <person name="Wang B.B."/>
            <person name="Wang K."/>
            <person name="Wang M."/>
            <person name="Wang X."/>
            <person name="Warfsmann J."/>
            <person name="Weissenbach J."/>
            <person name="White D.D."/>
            <person name="White J.D."/>
            <person name="Wiley G.B."/>
            <person name="Wincker P."/>
            <person name="Xing Y."/>
            <person name="Yang L."/>
            <person name="Yao Z."/>
            <person name="Ying F."/>
            <person name="Zhai J."/>
            <person name="Zhou L."/>
            <person name="Zuber A."/>
            <person name="Denarie J."/>
            <person name="Dixon R.A."/>
            <person name="May G.D."/>
            <person name="Schwartz D.C."/>
            <person name="Rogers J."/>
            <person name="Quetier F."/>
            <person name="Town C.D."/>
            <person name="Roe B.A."/>
        </authorList>
    </citation>
    <scope>NUCLEOTIDE SEQUENCE [LARGE SCALE GENOMIC DNA]</scope>
    <source>
        <strain evidence="2">A17</strain>
        <strain evidence="3 4">cv. Jemalong A17</strain>
    </source>
</reference>
<reference evidence="2 4" key="2">
    <citation type="journal article" date="2014" name="BMC Genomics">
        <title>An improved genome release (version Mt4.0) for the model legume Medicago truncatula.</title>
        <authorList>
            <person name="Tang H."/>
            <person name="Krishnakumar V."/>
            <person name="Bidwell S."/>
            <person name="Rosen B."/>
            <person name="Chan A."/>
            <person name="Zhou S."/>
            <person name="Gentzbittel L."/>
            <person name="Childs K.L."/>
            <person name="Yandell M."/>
            <person name="Gundlach H."/>
            <person name="Mayer K.F."/>
            <person name="Schwartz D.C."/>
            <person name="Town C.D."/>
        </authorList>
    </citation>
    <scope>GENOME REANNOTATION</scope>
    <source>
        <strain evidence="3 4">cv. Jemalong A17</strain>
    </source>
</reference>
<name>G7KTF9_MEDTR</name>
<keyword evidence="1 2" id="KW-0812">Transmembrane</keyword>
<dbReference type="HOGENOM" id="CLU_2726033_0_0_1"/>
<proteinExistence type="predicted"/>
<keyword evidence="4" id="KW-1185">Reference proteome</keyword>
<dbReference type="EMBL" id="CM001223">
    <property type="protein sequence ID" value="AES80527.1"/>
    <property type="molecule type" value="Genomic_DNA"/>
</dbReference>
<reference evidence="3" key="3">
    <citation type="submission" date="2015-04" db="UniProtKB">
        <authorList>
            <consortium name="EnsemblPlants"/>
        </authorList>
    </citation>
    <scope>IDENTIFICATION</scope>
    <source>
        <strain evidence="3">cv. Jemalong A17</strain>
    </source>
</reference>
<organism evidence="2 4">
    <name type="scientific">Medicago truncatula</name>
    <name type="common">Barrel medic</name>
    <name type="synonym">Medicago tribuloides</name>
    <dbReference type="NCBI Taxonomy" id="3880"/>
    <lineage>
        <taxon>Eukaryota</taxon>
        <taxon>Viridiplantae</taxon>
        <taxon>Streptophyta</taxon>
        <taxon>Embryophyta</taxon>
        <taxon>Tracheophyta</taxon>
        <taxon>Spermatophyta</taxon>
        <taxon>Magnoliopsida</taxon>
        <taxon>eudicotyledons</taxon>
        <taxon>Gunneridae</taxon>
        <taxon>Pentapetalae</taxon>
        <taxon>rosids</taxon>
        <taxon>fabids</taxon>
        <taxon>Fabales</taxon>
        <taxon>Fabaceae</taxon>
        <taxon>Papilionoideae</taxon>
        <taxon>50 kb inversion clade</taxon>
        <taxon>NPAAA clade</taxon>
        <taxon>Hologalegina</taxon>
        <taxon>IRL clade</taxon>
        <taxon>Trifolieae</taxon>
        <taxon>Medicago</taxon>
    </lineage>
</organism>